<accession>A0A3N2PWY1</accession>
<keyword evidence="2" id="KW-0378">Hydrolase</keyword>
<dbReference type="InterPro" id="IPR015797">
    <property type="entry name" value="NUDIX_hydrolase-like_dom_sf"/>
</dbReference>
<dbReference type="AlphaFoldDB" id="A0A3N2PWY1"/>
<dbReference type="GeneID" id="39580199"/>
<dbReference type="PANTHER" id="PTHR13622:SF8">
    <property type="entry name" value="THIAMIN PYROPHOSPHOKINASE 1"/>
    <property type="match status" value="1"/>
</dbReference>
<dbReference type="OrthoDB" id="10261522at2759"/>
<dbReference type="GO" id="GO:0044715">
    <property type="term" value="F:8-oxo-dGDP phosphatase activity"/>
    <property type="evidence" value="ECO:0007669"/>
    <property type="project" value="UniProtKB-ARBA"/>
</dbReference>
<dbReference type="EMBL" id="ML119054">
    <property type="protein sequence ID" value="ROT39033.1"/>
    <property type="molecule type" value="Genomic_DNA"/>
</dbReference>
<dbReference type="Proteomes" id="UP000272025">
    <property type="component" value="Unassembled WGS sequence"/>
</dbReference>
<dbReference type="Pfam" id="PF00293">
    <property type="entry name" value="NUDIX"/>
    <property type="match status" value="1"/>
</dbReference>
<proteinExistence type="predicted"/>
<dbReference type="STRING" id="1314773.A0A3N2PWY1"/>
<protein>
    <submittedName>
        <fullName evidence="2">Nudix hydrolase</fullName>
    </submittedName>
</protein>
<dbReference type="InterPro" id="IPR000086">
    <property type="entry name" value="NUDIX_hydrolase_dom"/>
</dbReference>
<reference evidence="2 3" key="1">
    <citation type="journal article" date="2018" name="Mol. Ecol.">
        <title>The obligate alkalophilic soda-lake fungus Sodiomyces alkalinus has shifted to a protein diet.</title>
        <authorList>
            <person name="Grum-Grzhimaylo A.A."/>
            <person name="Falkoski D.L."/>
            <person name="van den Heuvel J."/>
            <person name="Valero-Jimenez C.A."/>
            <person name="Min B."/>
            <person name="Choi I.G."/>
            <person name="Lipzen A."/>
            <person name="Daum C.G."/>
            <person name="Aanen D.K."/>
            <person name="Tsang A."/>
            <person name="Henrissat B."/>
            <person name="Bilanenko E.N."/>
            <person name="de Vries R.P."/>
            <person name="van Kan J.A.L."/>
            <person name="Grigoriev I.V."/>
            <person name="Debets A.J.M."/>
        </authorList>
    </citation>
    <scope>NUCLEOTIDE SEQUENCE [LARGE SCALE GENOMIC DNA]</scope>
    <source>
        <strain evidence="2 3">F11</strain>
    </source>
</reference>
<evidence type="ECO:0000259" key="1">
    <source>
        <dbReference type="PROSITE" id="PS51462"/>
    </source>
</evidence>
<dbReference type="Gene3D" id="3.90.79.10">
    <property type="entry name" value="Nucleoside Triphosphate Pyrophosphohydrolase"/>
    <property type="match status" value="1"/>
</dbReference>
<keyword evidence="3" id="KW-1185">Reference proteome</keyword>
<dbReference type="PROSITE" id="PS51462">
    <property type="entry name" value="NUDIX"/>
    <property type="match status" value="1"/>
</dbReference>
<dbReference type="RefSeq" id="XP_028466839.1">
    <property type="nucleotide sequence ID" value="XM_028611721.1"/>
</dbReference>
<sequence>MGSHGYRPFLALIDAVDNVPQNFDFNQLYRLLLPADPRPHGFIIPATVSRLPWTDNFTVDHASRTVQLRPSPDTASDPSAWANAALQAVVDAIVAKSAHDPSTFPSVRGYHSEPFRVIGANYPLSIERFPAPLFGIGSRGAHMTAFVRDPAIPASNDPRNLKIWVARRSPHIFTYPGLLDTTVAGGVKASDEPSDCILAEAHEEASLPPDHVREHARAVGAVTYVQMNDAKGAFYPTVLYVYDIELPGNIVPTPMDDEVSEFLLMTVDEVTEAMLRREFKPNCVLVMLDFFIRHGILTQENSPEYLDLVTRLRRRLPVATAPEP</sequence>
<dbReference type="PANTHER" id="PTHR13622">
    <property type="entry name" value="THIAMIN PYROPHOSPHOKINASE"/>
    <property type="match status" value="1"/>
</dbReference>
<evidence type="ECO:0000313" key="3">
    <source>
        <dbReference type="Proteomes" id="UP000272025"/>
    </source>
</evidence>
<feature type="domain" description="Nudix hydrolase" evidence="1">
    <location>
        <begin position="138"/>
        <end position="289"/>
    </location>
</feature>
<dbReference type="FunFam" id="3.90.79.10:FF:000019">
    <property type="entry name" value="Thiamin pyrophosphokinase, putative"/>
    <property type="match status" value="1"/>
</dbReference>
<gene>
    <name evidence="2" type="ORF">SODALDRAFT_332471</name>
</gene>
<organism evidence="2 3">
    <name type="scientific">Sodiomyces alkalinus (strain CBS 110278 / VKM F-3762 / F11)</name>
    <name type="common">Alkaliphilic filamentous fungus</name>
    <dbReference type="NCBI Taxonomy" id="1314773"/>
    <lineage>
        <taxon>Eukaryota</taxon>
        <taxon>Fungi</taxon>
        <taxon>Dikarya</taxon>
        <taxon>Ascomycota</taxon>
        <taxon>Pezizomycotina</taxon>
        <taxon>Sordariomycetes</taxon>
        <taxon>Hypocreomycetidae</taxon>
        <taxon>Glomerellales</taxon>
        <taxon>Plectosphaerellaceae</taxon>
        <taxon>Sodiomyces</taxon>
    </lineage>
</organism>
<dbReference type="CDD" id="cd03676">
    <property type="entry name" value="NUDIX_Tnr3_like"/>
    <property type="match status" value="1"/>
</dbReference>
<name>A0A3N2PWY1_SODAK</name>
<evidence type="ECO:0000313" key="2">
    <source>
        <dbReference type="EMBL" id="ROT39033.1"/>
    </source>
</evidence>
<dbReference type="SUPFAM" id="SSF55811">
    <property type="entry name" value="Nudix"/>
    <property type="match status" value="1"/>
</dbReference>